<organism evidence="2">
    <name type="scientific">Laccaria bicolor (strain S238N-H82 / ATCC MYA-4686)</name>
    <name type="common">Bicoloured deceiver</name>
    <name type="synonym">Laccaria laccata var. bicolor</name>
    <dbReference type="NCBI Taxonomy" id="486041"/>
    <lineage>
        <taxon>Eukaryota</taxon>
        <taxon>Fungi</taxon>
        <taxon>Dikarya</taxon>
        <taxon>Basidiomycota</taxon>
        <taxon>Agaricomycotina</taxon>
        <taxon>Agaricomycetes</taxon>
        <taxon>Agaricomycetidae</taxon>
        <taxon>Agaricales</taxon>
        <taxon>Agaricineae</taxon>
        <taxon>Hydnangiaceae</taxon>
        <taxon>Laccaria</taxon>
    </lineage>
</organism>
<dbReference type="HOGENOM" id="CLU_006344_12_2_1"/>
<evidence type="ECO:0000313" key="2">
    <source>
        <dbReference type="Proteomes" id="UP000001194"/>
    </source>
</evidence>
<dbReference type="OrthoDB" id="3232941at2759"/>
<name>B0CZT0_LACBS</name>
<accession>B0CZT0</accession>
<dbReference type="GeneID" id="6072792"/>
<keyword evidence="2" id="KW-1185">Reference proteome</keyword>
<dbReference type="Pfam" id="PF18759">
    <property type="entry name" value="Plavaka"/>
    <property type="match status" value="1"/>
</dbReference>
<dbReference type="EMBL" id="DS547094">
    <property type="protein sequence ID" value="EDR12670.1"/>
    <property type="molecule type" value="Genomic_DNA"/>
</dbReference>
<dbReference type="InterPro" id="IPR041078">
    <property type="entry name" value="Plavaka"/>
</dbReference>
<gene>
    <name evidence="1" type="ORF">LACBIDRAFT_311344</name>
</gene>
<evidence type="ECO:0000313" key="1">
    <source>
        <dbReference type="EMBL" id="EDR12670.1"/>
    </source>
</evidence>
<reference evidence="1 2" key="1">
    <citation type="journal article" date="2008" name="Nature">
        <title>The genome of Laccaria bicolor provides insights into mycorrhizal symbiosis.</title>
        <authorList>
            <person name="Martin F."/>
            <person name="Aerts A."/>
            <person name="Ahren D."/>
            <person name="Brun A."/>
            <person name="Danchin E.G.J."/>
            <person name="Duchaussoy F."/>
            <person name="Gibon J."/>
            <person name="Kohler A."/>
            <person name="Lindquist E."/>
            <person name="Pereda V."/>
            <person name="Salamov A."/>
            <person name="Shapiro H.J."/>
            <person name="Wuyts J."/>
            <person name="Blaudez D."/>
            <person name="Buee M."/>
            <person name="Brokstein P."/>
            <person name="Canbaeck B."/>
            <person name="Cohen D."/>
            <person name="Courty P.E."/>
            <person name="Coutinho P.M."/>
            <person name="Delaruelle C."/>
            <person name="Detter J.C."/>
            <person name="Deveau A."/>
            <person name="DiFazio S."/>
            <person name="Duplessis S."/>
            <person name="Fraissinet-Tachet L."/>
            <person name="Lucic E."/>
            <person name="Frey-Klett P."/>
            <person name="Fourrey C."/>
            <person name="Feussner I."/>
            <person name="Gay G."/>
            <person name="Grimwood J."/>
            <person name="Hoegger P.J."/>
            <person name="Jain P."/>
            <person name="Kilaru S."/>
            <person name="Labbe J."/>
            <person name="Lin Y.C."/>
            <person name="Legue V."/>
            <person name="Le Tacon F."/>
            <person name="Marmeisse R."/>
            <person name="Melayah D."/>
            <person name="Montanini B."/>
            <person name="Muratet M."/>
            <person name="Nehls U."/>
            <person name="Niculita-Hirzel H."/>
            <person name="Oudot-Le Secq M.P."/>
            <person name="Peter M."/>
            <person name="Quesneville H."/>
            <person name="Rajashekar B."/>
            <person name="Reich M."/>
            <person name="Rouhier N."/>
            <person name="Schmutz J."/>
            <person name="Yin T."/>
            <person name="Chalot M."/>
            <person name="Henrissat B."/>
            <person name="Kuees U."/>
            <person name="Lucas S."/>
            <person name="Van de Peer Y."/>
            <person name="Podila G.K."/>
            <person name="Polle A."/>
            <person name="Pukkila P.J."/>
            <person name="Richardson P.M."/>
            <person name="Rouze P."/>
            <person name="Sanders I.R."/>
            <person name="Stajich J.E."/>
            <person name="Tunlid A."/>
            <person name="Tuskan G."/>
            <person name="Grigoriev I.V."/>
        </authorList>
    </citation>
    <scope>NUCLEOTIDE SEQUENCE [LARGE SCALE GENOMIC DNA]</scope>
    <source>
        <strain evidence="2">S238N-H82 / ATCC MYA-4686</strain>
    </source>
</reference>
<protein>
    <submittedName>
        <fullName evidence="1">Predicted protein</fullName>
    </submittedName>
</protein>
<dbReference type="Proteomes" id="UP000001194">
    <property type="component" value="Unassembled WGS sequence"/>
</dbReference>
<dbReference type="InParanoid" id="B0CZT0"/>
<dbReference type="RefSeq" id="XP_001876934.1">
    <property type="nucleotide sequence ID" value="XM_001876899.1"/>
</dbReference>
<dbReference type="KEGG" id="lbc:LACBIDRAFT_311344"/>
<proteinExistence type="predicted"/>
<sequence>MIVAGLIAAGKEGIEMVCTDGKVRRVHPLLAVYVADYPEQCLVACCKENRCPHCLVDSDEHGSPVESLFREVRATLEILDEHKRGKDTKEFDDEGLRTVYSPFWADLPHCDIFSCFTPDLLHQLHKGVFKDYLVEWCTTLIGAEELDACFKAMSGSPGLCHFKKGISGVSQWTGTEHKEMQKVFLSVLAGAVSWEVFSVACTLIDFIYYSQFQSHTTTSLNTLENCLKTFHQHKAIFIRLGFREHFNIPKLHAILHYINAICALSSTDSYNSESPEHLHIEFAKEAYRTSNKRDLTEQMVLWLQRQEVMWMREGYVMWLESGLEAMLCESGVDDGVDGEDNDNTGVDVPTSTLDAPTTSYTIAKKAPFKNVPISRLASDFSAVDFIPALTTFLREHLPRCNITPNVHDTYDLFKQL</sequence>
<dbReference type="AlphaFoldDB" id="B0CZT0"/>